<dbReference type="AlphaFoldDB" id="A0ABD0LA13"/>
<feature type="region of interest" description="Disordered" evidence="1">
    <location>
        <begin position="146"/>
        <end position="170"/>
    </location>
</feature>
<keyword evidence="3" id="KW-1185">Reference proteome</keyword>
<dbReference type="Proteomes" id="UP001519460">
    <property type="component" value="Unassembled WGS sequence"/>
</dbReference>
<evidence type="ECO:0000313" key="3">
    <source>
        <dbReference type="Proteomes" id="UP001519460"/>
    </source>
</evidence>
<organism evidence="2 3">
    <name type="scientific">Batillaria attramentaria</name>
    <dbReference type="NCBI Taxonomy" id="370345"/>
    <lineage>
        <taxon>Eukaryota</taxon>
        <taxon>Metazoa</taxon>
        <taxon>Spiralia</taxon>
        <taxon>Lophotrochozoa</taxon>
        <taxon>Mollusca</taxon>
        <taxon>Gastropoda</taxon>
        <taxon>Caenogastropoda</taxon>
        <taxon>Sorbeoconcha</taxon>
        <taxon>Cerithioidea</taxon>
        <taxon>Batillariidae</taxon>
        <taxon>Batillaria</taxon>
    </lineage>
</organism>
<comment type="caution">
    <text evidence="2">The sequence shown here is derived from an EMBL/GenBank/DDBJ whole genome shotgun (WGS) entry which is preliminary data.</text>
</comment>
<name>A0ABD0LA13_9CAEN</name>
<accession>A0ABD0LA13</accession>
<evidence type="ECO:0000313" key="2">
    <source>
        <dbReference type="EMBL" id="KAK7496205.1"/>
    </source>
</evidence>
<evidence type="ECO:0000256" key="1">
    <source>
        <dbReference type="SAM" id="MobiDB-lite"/>
    </source>
</evidence>
<gene>
    <name evidence="2" type="ORF">BaRGS_00012615</name>
</gene>
<protein>
    <submittedName>
        <fullName evidence="2">Uncharacterized protein</fullName>
    </submittedName>
</protein>
<sequence length="170" mass="18861">MDEALKRPASKLPAPSHDLFLFRTTFALQFGRACSGSECGGWRRTAVLRWGLLYCVHLGLGVTDGSTSKSCARITSSGVRFQIPLLEMSSFQLEKVDQRGEITHMGPFSFQPITLPSHAAWRCDLFEVFAALPLFRALLSALRASSGHPSQQRGRQRGGGWRANHMRKTL</sequence>
<reference evidence="2 3" key="1">
    <citation type="journal article" date="2023" name="Sci. Data">
        <title>Genome assembly of the Korean intertidal mud-creeper Batillaria attramentaria.</title>
        <authorList>
            <person name="Patra A.K."/>
            <person name="Ho P.T."/>
            <person name="Jun S."/>
            <person name="Lee S.J."/>
            <person name="Kim Y."/>
            <person name="Won Y.J."/>
        </authorList>
    </citation>
    <scope>NUCLEOTIDE SEQUENCE [LARGE SCALE GENOMIC DNA]</scope>
    <source>
        <strain evidence="2">Wonlab-2016</strain>
    </source>
</reference>
<proteinExistence type="predicted"/>
<dbReference type="EMBL" id="JACVVK020000069">
    <property type="protein sequence ID" value="KAK7496205.1"/>
    <property type="molecule type" value="Genomic_DNA"/>
</dbReference>